<comment type="caution">
    <text evidence="1">The sequence shown here is derived from an EMBL/GenBank/DDBJ whole genome shotgun (WGS) entry which is preliminary data.</text>
</comment>
<dbReference type="Proteomes" id="UP000241118">
    <property type="component" value="Unassembled WGS sequence"/>
</dbReference>
<dbReference type="AlphaFoldDB" id="A0A2P8IFA4"/>
<sequence>MRSERLVLVALFGEQPVLGRQPGHARAQPDEQLVDGHGVEPEFRADLSLVARVLRTLVVVPVRWVWRVVVVPVGRVVGQVWRAVVVLPARWARVSVVEPVRSAGRRLSGAFGGRRG</sequence>
<protein>
    <submittedName>
        <fullName evidence="1">Uncharacterized protein</fullName>
    </submittedName>
</protein>
<dbReference type="EMBL" id="PYAX01000002">
    <property type="protein sequence ID" value="PSL57159.1"/>
    <property type="molecule type" value="Genomic_DNA"/>
</dbReference>
<reference evidence="1 2" key="1">
    <citation type="submission" date="2018-03" db="EMBL/GenBank/DDBJ databases">
        <title>Genomic Encyclopedia of Type Strains, Phase III (KMG-III): the genomes of soil and plant-associated and newly described type strains.</title>
        <authorList>
            <person name="Whitman W."/>
        </authorList>
    </citation>
    <scope>NUCLEOTIDE SEQUENCE [LARGE SCALE GENOMIC DNA]</scope>
    <source>
        <strain evidence="1 2">CGMCC 4.7097</strain>
    </source>
</reference>
<organism evidence="1 2">
    <name type="scientific">Saccharothrix carnea</name>
    <dbReference type="NCBI Taxonomy" id="1280637"/>
    <lineage>
        <taxon>Bacteria</taxon>
        <taxon>Bacillati</taxon>
        <taxon>Actinomycetota</taxon>
        <taxon>Actinomycetes</taxon>
        <taxon>Pseudonocardiales</taxon>
        <taxon>Pseudonocardiaceae</taxon>
        <taxon>Saccharothrix</taxon>
    </lineage>
</organism>
<keyword evidence="2" id="KW-1185">Reference proteome</keyword>
<evidence type="ECO:0000313" key="1">
    <source>
        <dbReference type="EMBL" id="PSL57159.1"/>
    </source>
</evidence>
<evidence type="ECO:0000313" key="2">
    <source>
        <dbReference type="Proteomes" id="UP000241118"/>
    </source>
</evidence>
<accession>A0A2P8IFA4</accession>
<gene>
    <name evidence="1" type="ORF">B0I31_102137</name>
</gene>
<name>A0A2P8IFA4_SACCR</name>
<proteinExistence type="predicted"/>